<keyword evidence="2" id="KW-1185">Reference proteome</keyword>
<organism evidence="1 2">
    <name type="scientific">Anaerosporobacter mobilis DSM 15930</name>
    <dbReference type="NCBI Taxonomy" id="1120996"/>
    <lineage>
        <taxon>Bacteria</taxon>
        <taxon>Bacillati</taxon>
        <taxon>Bacillota</taxon>
        <taxon>Clostridia</taxon>
        <taxon>Lachnospirales</taxon>
        <taxon>Lachnospiraceae</taxon>
        <taxon>Anaerosporobacter</taxon>
    </lineage>
</organism>
<evidence type="ECO:0000313" key="2">
    <source>
        <dbReference type="Proteomes" id="UP000184038"/>
    </source>
</evidence>
<proteinExistence type="predicted"/>
<dbReference type="EMBL" id="FRCP01000005">
    <property type="protein sequence ID" value="SHL96019.1"/>
    <property type="molecule type" value="Genomic_DNA"/>
</dbReference>
<evidence type="ECO:0000313" key="1">
    <source>
        <dbReference type="EMBL" id="SHL96019.1"/>
    </source>
</evidence>
<dbReference type="AlphaFoldDB" id="A0A1M7EX47"/>
<name>A0A1M7EX47_9FIRM</name>
<protein>
    <submittedName>
        <fullName evidence="1">Uncharacterized protein</fullName>
    </submittedName>
</protein>
<gene>
    <name evidence="1" type="ORF">SAMN02746066_00238</name>
</gene>
<accession>A0A1M7EX47</accession>
<dbReference type="Proteomes" id="UP000184038">
    <property type="component" value="Unassembled WGS sequence"/>
</dbReference>
<dbReference type="STRING" id="1120996.SAMN02746066_00238"/>
<sequence length="69" mass="8122">MRKSYKVEDMVYTLKGKPYDLFNTKTNKSIELNSLNPYQRSLLCMCHENFNTGYNTELQENGILIINLK</sequence>
<reference evidence="1 2" key="1">
    <citation type="submission" date="2016-11" db="EMBL/GenBank/DDBJ databases">
        <authorList>
            <person name="Jaros S."/>
            <person name="Januszkiewicz K."/>
            <person name="Wedrychowicz H."/>
        </authorList>
    </citation>
    <scope>NUCLEOTIDE SEQUENCE [LARGE SCALE GENOMIC DNA]</scope>
    <source>
        <strain evidence="1 2">DSM 15930</strain>
    </source>
</reference>
<dbReference type="RefSeq" id="WP_073281899.1">
    <property type="nucleotide sequence ID" value="NZ_FRCP01000005.1"/>
</dbReference>